<dbReference type="Proteomes" id="UP000019116">
    <property type="component" value="Chromosome 7B"/>
</dbReference>
<dbReference type="Gramene" id="TraesROB_scaffold_026324_01G000300.1">
    <property type="protein sequence ID" value="TraesROB_scaffold_026324_01G000300.1"/>
    <property type="gene ID" value="TraesROB_scaffold_026324_01G000300"/>
</dbReference>
<reference evidence="2" key="1">
    <citation type="submission" date="2018-08" db="EMBL/GenBank/DDBJ databases">
        <authorList>
            <person name="Rossello M."/>
        </authorList>
    </citation>
    <scope>NUCLEOTIDE SEQUENCE [LARGE SCALE GENOMIC DNA]</scope>
    <source>
        <strain evidence="2">cv. Chinese Spring</strain>
    </source>
</reference>
<protein>
    <recommendedName>
        <fullName evidence="1">R13L1/DRL21-like LRR repeat region domain-containing protein</fullName>
    </recommendedName>
</protein>
<dbReference type="InterPro" id="IPR032675">
    <property type="entry name" value="LRR_dom_sf"/>
</dbReference>
<dbReference type="AlphaFoldDB" id="A0A3B6SCM2"/>
<organism evidence="2">
    <name type="scientific">Triticum aestivum</name>
    <name type="common">Wheat</name>
    <dbReference type="NCBI Taxonomy" id="4565"/>
    <lineage>
        <taxon>Eukaryota</taxon>
        <taxon>Viridiplantae</taxon>
        <taxon>Streptophyta</taxon>
        <taxon>Embryophyta</taxon>
        <taxon>Tracheophyta</taxon>
        <taxon>Spermatophyta</taxon>
        <taxon>Magnoliopsida</taxon>
        <taxon>Liliopsida</taxon>
        <taxon>Poales</taxon>
        <taxon>Poaceae</taxon>
        <taxon>BOP clade</taxon>
        <taxon>Pooideae</taxon>
        <taxon>Triticodae</taxon>
        <taxon>Triticeae</taxon>
        <taxon>Triticinae</taxon>
        <taxon>Triticum</taxon>
    </lineage>
</organism>
<dbReference type="PANTHER" id="PTHR47186:SF21">
    <property type="entry name" value="NB-ARC DOMAIN-CONTAINING PROTEIN"/>
    <property type="match status" value="1"/>
</dbReference>
<evidence type="ECO:0000313" key="3">
    <source>
        <dbReference type="Proteomes" id="UP000019116"/>
    </source>
</evidence>
<dbReference type="Gramene" id="TraesCAD_scaffold_016165_01G000400.1">
    <property type="protein sequence ID" value="TraesCAD_scaffold_016165_01G000400.1"/>
    <property type="gene ID" value="TraesCAD_scaffold_016165_01G000400"/>
</dbReference>
<dbReference type="SUPFAM" id="SSF52047">
    <property type="entry name" value="RNI-like"/>
    <property type="match status" value="2"/>
</dbReference>
<dbReference type="Gramene" id="TraesCS7B02G002200.1">
    <property type="protein sequence ID" value="TraesCS7B02G002200.1.cds1"/>
    <property type="gene ID" value="TraesCS7B02G002200"/>
</dbReference>
<feature type="domain" description="R13L1/DRL21-like LRR repeat region" evidence="1">
    <location>
        <begin position="85"/>
        <end position="237"/>
    </location>
</feature>
<dbReference type="EnsemblPlants" id="TraesCS7B02G002200.1">
    <property type="protein sequence ID" value="TraesCS7B02G002200.1.cds1"/>
    <property type="gene ID" value="TraesCS7B02G002200"/>
</dbReference>
<dbReference type="Gene3D" id="3.80.10.10">
    <property type="entry name" value="Ribonuclease Inhibitor"/>
    <property type="match status" value="3"/>
</dbReference>
<name>A0A3B6SCM2_WHEAT</name>
<dbReference type="OMA" id="EDEECVM"/>
<evidence type="ECO:0000313" key="2">
    <source>
        <dbReference type="EnsemblPlants" id="TraesCS7B02G002200.1.cds1"/>
    </source>
</evidence>
<reference evidence="2" key="2">
    <citation type="submission" date="2018-10" db="UniProtKB">
        <authorList>
            <consortium name="EnsemblPlants"/>
        </authorList>
    </citation>
    <scope>IDENTIFICATION</scope>
</reference>
<evidence type="ECO:0000259" key="1">
    <source>
        <dbReference type="Pfam" id="PF25019"/>
    </source>
</evidence>
<dbReference type="OrthoDB" id="692655at2759"/>
<dbReference type="InterPro" id="IPR056789">
    <property type="entry name" value="LRR_R13L1-DRL21"/>
</dbReference>
<accession>A0A3B6SCM2</accession>
<proteinExistence type="predicted"/>
<dbReference type="Pfam" id="PF25019">
    <property type="entry name" value="LRR_R13L1-DRL21"/>
    <property type="match status" value="1"/>
</dbReference>
<dbReference type="PANTHER" id="PTHR47186">
    <property type="entry name" value="LEUCINE-RICH REPEAT-CONTAINING PROTEIN 57"/>
    <property type="match status" value="1"/>
</dbReference>
<sequence>MFPIRMAWLLPLSSAPQNEFRPEHYEATDQHVLFYLKDSSSHLENLHDFHARRHLHSNIRNVGKMKHLQVLKEFHVKNESMGFELTELGALPELEGGLTIRGLEHVATKEEATAAKLMLKRNLKELELLWGRDGPTTDVDILASCRGLEMSQTELMDQLLWARDVPTADADILDALQPHSNLRVLTIANQGGTVGPSWLCLDIWLTSLERLTIEGVCWSTLPPFAKLPNLKVLNLKKISGMHQFRLQCGGAPGKCSMRLKTIEFREMPELAEWVVEPNCHSFPSLEKIECFRCPNLRVMPLSEVSCANLRRLEVYGCPKMSLPSMPHTSTLTYLVVKRDNSRRNLRQDGSGALLSYNGKKLVVNGYGGALAYHNLDKVEDMAIANVSHISLTDLEKFKSLTELSVGRCDGLFPEELDGSIVLRSVKSLRLVVSHLTSSKSSSSKVLNCFPALSVLYIYEDEECVMQFPSSNSLQKLHFYGCHGLVLEHVENGGGIQELQSLSIFMCGKLFCRWPMGMGESETICPFPASLRELDVADEPSIKSMALLSNLTSLTTLSLKECRNLTVDGFNPLIAVNLIELQVHSCSTLAADMLSEVTKLLPAGYISRLEKLNVNNICGLLVSPICNLLAPTLHTLELARMESFTEEQEKALQLLTSLQNLKFSYCEHMQSLPQGLHRLSSLEELRVVSCPEIRWMPREGLPVSLRKLYMNPHSAEIDEQIEKIKRTNPNLSVS</sequence>
<dbReference type="Gramene" id="TraesCS7B03G0004600.1">
    <property type="protein sequence ID" value="TraesCS7B03G0004600.1.CDS1"/>
    <property type="gene ID" value="TraesCS7B03G0004600"/>
</dbReference>
<dbReference type="STRING" id="4565.A0A3B6SCM2"/>
<keyword evidence="3" id="KW-1185">Reference proteome</keyword>